<evidence type="ECO:0000256" key="2">
    <source>
        <dbReference type="SAM" id="MobiDB-lite"/>
    </source>
</evidence>
<reference evidence="4" key="2">
    <citation type="submission" date="2021-08" db="EMBL/GenBank/DDBJ databases">
        <authorList>
            <person name="Gostincar C."/>
            <person name="Sun X."/>
            <person name="Song Z."/>
            <person name="Gunde-Cimerman N."/>
        </authorList>
    </citation>
    <scope>NUCLEOTIDE SEQUENCE</scope>
    <source>
        <strain evidence="4">EXF-9298</strain>
    </source>
</reference>
<feature type="region of interest" description="Disordered" evidence="2">
    <location>
        <begin position="72"/>
        <end position="119"/>
    </location>
</feature>
<dbReference type="Proteomes" id="UP000729357">
    <property type="component" value="Unassembled WGS sequence"/>
</dbReference>
<dbReference type="InterPro" id="IPR013258">
    <property type="entry name" value="Striatin_N"/>
</dbReference>
<keyword evidence="5" id="KW-1185">Reference proteome</keyword>
<dbReference type="AlphaFoldDB" id="A0A9P8F285"/>
<proteinExistence type="predicted"/>
<evidence type="ECO:0000313" key="4">
    <source>
        <dbReference type="EMBL" id="KAG9922676.1"/>
    </source>
</evidence>
<reference evidence="4" key="1">
    <citation type="journal article" date="2021" name="J Fungi (Basel)">
        <title>Virulence traits and population genomics of the black yeast Aureobasidium melanogenum.</title>
        <authorList>
            <person name="Cernosa A."/>
            <person name="Sun X."/>
            <person name="Gostincar C."/>
            <person name="Fang C."/>
            <person name="Gunde-Cimerman N."/>
            <person name="Song Z."/>
        </authorList>
    </citation>
    <scope>NUCLEOTIDE SEQUENCE</scope>
    <source>
        <strain evidence="4">EXF-9298</strain>
    </source>
</reference>
<dbReference type="Gene3D" id="1.20.5.300">
    <property type="match status" value="1"/>
</dbReference>
<sequence length="331" mass="37080">DHHGPQGAEYTLQGVMRFLQVEWHNHERARNAWDIERAEMKAKIAKHEGECRHAKRINEQLERQVRMLESALKQERRKKGSDPNAPLQPDSAASHSTRPSHDVHNSFLDTTPDKQQYRDKSKKFLDRCLQEVQYLLTPPPHPPPPQLSLQNPSAAYTGLPDPPVSLDELYLRRAGRSYPPSTHVQLQPPVNLSAEDQKRHLALSMPPAQPPTHTLPRPPQSQSVPLDEPVEQVTHSYDSYGRPVASTSDAAPRSIVTQDSSADGWNFDDQQPLPEQPPADLPQPPRRPDTDLFPSAANPPSRSPPRTGSGRRRSSGSQGMARRRSSGSHDL</sequence>
<evidence type="ECO:0000256" key="1">
    <source>
        <dbReference type="ARBA" id="ARBA00023054"/>
    </source>
</evidence>
<feature type="non-terminal residue" evidence="4">
    <location>
        <position position="331"/>
    </location>
</feature>
<gene>
    <name evidence="4" type="ORF">KCU98_g21937</name>
</gene>
<feature type="region of interest" description="Disordered" evidence="2">
    <location>
        <begin position="135"/>
        <end position="161"/>
    </location>
</feature>
<feature type="compositionally biased region" description="Low complexity" evidence="2">
    <location>
        <begin position="294"/>
        <end position="308"/>
    </location>
</feature>
<feature type="non-terminal residue" evidence="4">
    <location>
        <position position="1"/>
    </location>
</feature>
<feature type="region of interest" description="Disordered" evidence="2">
    <location>
        <begin position="204"/>
        <end position="331"/>
    </location>
</feature>
<feature type="compositionally biased region" description="Polar residues" evidence="2">
    <location>
        <begin position="245"/>
        <end position="263"/>
    </location>
</feature>
<feature type="domain" description="Striatin N-terminal" evidence="3">
    <location>
        <begin position="11"/>
        <end position="139"/>
    </location>
</feature>
<accession>A0A9P8F285</accession>
<comment type="caution">
    <text evidence="4">The sequence shown here is derived from an EMBL/GenBank/DDBJ whole genome shotgun (WGS) entry which is preliminary data.</text>
</comment>
<dbReference type="PANTHER" id="PTHR15653">
    <property type="entry name" value="STRIATIN"/>
    <property type="match status" value="1"/>
</dbReference>
<feature type="compositionally biased region" description="Pro residues" evidence="2">
    <location>
        <begin position="274"/>
        <end position="285"/>
    </location>
</feature>
<organism evidence="4 5">
    <name type="scientific">Aureobasidium melanogenum</name>
    <name type="common">Aureobasidium pullulans var. melanogenum</name>
    <dbReference type="NCBI Taxonomy" id="46634"/>
    <lineage>
        <taxon>Eukaryota</taxon>
        <taxon>Fungi</taxon>
        <taxon>Dikarya</taxon>
        <taxon>Ascomycota</taxon>
        <taxon>Pezizomycotina</taxon>
        <taxon>Dothideomycetes</taxon>
        <taxon>Dothideomycetidae</taxon>
        <taxon>Dothideales</taxon>
        <taxon>Saccotheciaceae</taxon>
        <taxon>Aureobasidium</taxon>
    </lineage>
</organism>
<feature type="compositionally biased region" description="Basic residues" evidence="2">
    <location>
        <begin position="321"/>
        <end position="331"/>
    </location>
</feature>
<name>A0A9P8F285_AURME</name>
<dbReference type="PANTHER" id="PTHR15653:SF0">
    <property type="entry name" value="CONNECTOR OF KINASE TO AP-1, ISOFORM E"/>
    <property type="match status" value="1"/>
</dbReference>
<evidence type="ECO:0000259" key="3">
    <source>
        <dbReference type="Pfam" id="PF08232"/>
    </source>
</evidence>
<feature type="compositionally biased region" description="Pro residues" evidence="2">
    <location>
        <begin position="137"/>
        <end position="146"/>
    </location>
</feature>
<keyword evidence="1" id="KW-0175">Coiled coil</keyword>
<dbReference type="InterPro" id="IPR051488">
    <property type="entry name" value="WD_repeat_striatin"/>
</dbReference>
<evidence type="ECO:0000313" key="5">
    <source>
        <dbReference type="Proteomes" id="UP000729357"/>
    </source>
</evidence>
<dbReference type="EMBL" id="JAHFXS010008036">
    <property type="protein sequence ID" value="KAG9922676.1"/>
    <property type="molecule type" value="Genomic_DNA"/>
</dbReference>
<dbReference type="Pfam" id="PF08232">
    <property type="entry name" value="Striatin"/>
    <property type="match status" value="1"/>
</dbReference>
<protein>
    <submittedName>
        <fullName evidence="4">WD40 repeat-like protein</fullName>
    </submittedName>
</protein>